<name>A0A8J6LFR2_TENMO</name>
<reference evidence="1" key="2">
    <citation type="submission" date="2021-08" db="EMBL/GenBank/DDBJ databases">
        <authorList>
            <person name="Eriksson T."/>
        </authorList>
    </citation>
    <scope>NUCLEOTIDE SEQUENCE</scope>
    <source>
        <strain evidence="1">Stoneville</strain>
        <tissue evidence="1">Whole head</tissue>
    </source>
</reference>
<evidence type="ECO:0000313" key="1">
    <source>
        <dbReference type="EMBL" id="KAH0818347.1"/>
    </source>
</evidence>
<organism evidence="1 2">
    <name type="scientific">Tenebrio molitor</name>
    <name type="common">Yellow mealworm beetle</name>
    <dbReference type="NCBI Taxonomy" id="7067"/>
    <lineage>
        <taxon>Eukaryota</taxon>
        <taxon>Metazoa</taxon>
        <taxon>Ecdysozoa</taxon>
        <taxon>Arthropoda</taxon>
        <taxon>Hexapoda</taxon>
        <taxon>Insecta</taxon>
        <taxon>Pterygota</taxon>
        <taxon>Neoptera</taxon>
        <taxon>Endopterygota</taxon>
        <taxon>Coleoptera</taxon>
        <taxon>Polyphaga</taxon>
        <taxon>Cucujiformia</taxon>
        <taxon>Tenebrionidae</taxon>
        <taxon>Tenebrio</taxon>
    </lineage>
</organism>
<keyword evidence="2" id="KW-1185">Reference proteome</keyword>
<protein>
    <submittedName>
        <fullName evidence="1">Uncharacterized protein</fullName>
    </submittedName>
</protein>
<gene>
    <name evidence="1" type="ORF">GEV33_004444</name>
</gene>
<reference evidence="1" key="1">
    <citation type="journal article" date="2020" name="J Insects Food Feed">
        <title>The yellow mealworm (Tenebrio molitor) genome: a resource for the emerging insects as food and feed industry.</title>
        <authorList>
            <person name="Eriksson T."/>
            <person name="Andere A."/>
            <person name="Kelstrup H."/>
            <person name="Emery V."/>
            <person name="Picard C."/>
        </authorList>
    </citation>
    <scope>NUCLEOTIDE SEQUENCE</scope>
    <source>
        <strain evidence="1">Stoneville</strain>
        <tissue evidence="1">Whole head</tissue>
    </source>
</reference>
<dbReference type="AlphaFoldDB" id="A0A8J6LFR2"/>
<evidence type="ECO:0000313" key="2">
    <source>
        <dbReference type="Proteomes" id="UP000719412"/>
    </source>
</evidence>
<dbReference type="EMBL" id="JABDTM020017849">
    <property type="protein sequence ID" value="KAH0818347.1"/>
    <property type="molecule type" value="Genomic_DNA"/>
</dbReference>
<dbReference type="Proteomes" id="UP000719412">
    <property type="component" value="Unassembled WGS sequence"/>
</dbReference>
<comment type="caution">
    <text evidence="1">The sequence shown here is derived from an EMBL/GenBank/DDBJ whole genome shotgun (WGS) entry which is preliminary data.</text>
</comment>
<proteinExistence type="predicted"/>
<sequence>MQARTNKVPAAGCYCLPVARHKTKIPKLRLGSVCEDVLVLDEGNEPKIRLDDLGVLEITGRPCPRDGILNESPIRRERETELGPGRWWDEEAAKSEREFEGFNRIGRFIDLLIAAGGPEELHETVLIQLGADGMHQLSSRPLGDNEPRRNDTPRFWGSLGGWSIPDRGRAVQDRLEHHEAY</sequence>
<accession>A0A8J6LFR2</accession>